<keyword evidence="2" id="KW-1185">Reference proteome</keyword>
<dbReference type="Proteomes" id="UP000276215">
    <property type="component" value="Unassembled WGS sequence"/>
</dbReference>
<evidence type="ECO:0000313" key="2">
    <source>
        <dbReference type="Proteomes" id="UP000276215"/>
    </source>
</evidence>
<protein>
    <submittedName>
        <fullName evidence="1">Uncharacterized protein</fullName>
    </submittedName>
</protein>
<organism evidence="1 2">
    <name type="scientific">Choiromyces venosus 120613-1</name>
    <dbReference type="NCBI Taxonomy" id="1336337"/>
    <lineage>
        <taxon>Eukaryota</taxon>
        <taxon>Fungi</taxon>
        <taxon>Dikarya</taxon>
        <taxon>Ascomycota</taxon>
        <taxon>Pezizomycotina</taxon>
        <taxon>Pezizomycetes</taxon>
        <taxon>Pezizales</taxon>
        <taxon>Tuberaceae</taxon>
        <taxon>Choiromyces</taxon>
    </lineage>
</organism>
<gene>
    <name evidence="1" type="ORF">L873DRAFT_1788808</name>
</gene>
<evidence type="ECO:0000313" key="1">
    <source>
        <dbReference type="EMBL" id="RPB00612.1"/>
    </source>
</evidence>
<accession>A0A3N4JUU5</accession>
<reference evidence="1 2" key="1">
    <citation type="journal article" date="2018" name="Nat. Ecol. Evol.">
        <title>Pezizomycetes genomes reveal the molecular basis of ectomycorrhizal truffle lifestyle.</title>
        <authorList>
            <person name="Murat C."/>
            <person name="Payen T."/>
            <person name="Noel B."/>
            <person name="Kuo A."/>
            <person name="Morin E."/>
            <person name="Chen J."/>
            <person name="Kohler A."/>
            <person name="Krizsan K."/>
            <person name="Balestrini R."/>
            <person name="Da Silva C."/>
            <person name="Montanini B."/>
            <person name="Hainaut M."/>
            <person name="Levati E."/>
            <person name="Barry K.W."/>
            <person name="Belfiori B."/>
            <person name="Cichocki N."/>
            <person name="Clum A."/>
            <person name="Dockter R.B."/>
            <person name="Fauchery L."/>
            <person name="Guy J."/>
            <person name="Iotti M."/>
            <person name="Le Tacon F."/>
            <person name="Lindquist E.A."/>
            <person name="Lipzen A."/>
            <person name="Malagnac F."/>
            <person name="Mello A."/>
            <person name="Molinier V."/>
            <person name="Miyauchi S."/>
            <person name="Poulain J."/>
            <person name="Riccioni C."/>
            <person name="Rubini A."/>
            <person name="Sitrit Y."/>
            <person name="Splivallo R."/>
            <person name="Traeger S."/>
            <person name="Wang M."/>
            <person name="Zifcakova L."/>
            <person name="Wipf D."/>
            <person name="Zambonelli A."/>
            <person name="Paolocci F."/>
            <person name="Nowrousian M."/>
            <person name="Ottonello S."/>
            <person name="Baldrian P."/>
            <person name="Spatafora J.W."/>
            <person name="Henrissat B."/>
            <person name="Nagy L.G."/>
            <person name="Aury J.M."/>
            <person name="Wincker P."/>
            <person name="Grigoriev I.V."/>
            <person name="Bonfante P."/>
            <person name="Martin F.M."/>
        </authorList>
    </citation>
    <scope>NUCLEOTIDE SEQUENCE [LARGE SCALE GENOMIC DNA]</scope>
    <source>
        <strain evidence="1 2">120613-1</strain>
    </source>
</reference>
<proteinExistence type="predicted"/>
<sequence>MPVSSYYFPPSNLPINVHHTDGCLNTSAVSTASLVEMVRSVTFSLMTEFELVVNSILLGSGCLDCHVKHDDAFARFAHRNRTFHSRKLARGMDVAPIHTFLKDTSMALGGGRTTEVDGLGDSSHASPLQQDVDEVALVGSGIAETYSMPVIPFTLAETVVGNAPELGPAPHTVSAWTPAKFEMLLLLLLYIITLMEPSGYEAVLTYIWALTSARSMICLSLHASIIF</sequence>
<dbReference type="AlphaFoldDB" id="A0A3N4JUU5"/>
<name>A0A3N4JUU5_9PEZI</name>
<dbReference type="EMBL" id="ML120378">
    <property type="protein sequence ID" value="RPB00612.1"/>
    <property type="molecule type" value="Genomic_DNA"/>
</dbReference>